<dbReference type="RefSeq" id="WP_115124560.1">
    <property type="nucleotide sequence ID" value="NZ_QRAO01000006.1"/>
</dbReference>
<accession>A0A370Q695</accession>
<dbReference type="Proteomes" id="UP000255317">
    <property type="component" value="Unassembled WGS sequence"/>
</dbReference>
<organism evidence="1 2">
    <name type="scientific">Marinirhabdus gelatinilytica</name>
    <dbReference type="NCBI Taxonomy" id="1703343"/>
    <lineage>
        <taxon>Bacteria</taxon>
        <taxon>Pseudomonadati</taxon>
        <taxon>Bacteroidota</taxon>
        <taxon>Flavobacteriia</taxon>
        <taxon>Flavobacteriales</taxon>
        <taxon>Flavobacteriaceae</taxon>
    </lineage>
</organism>
<dbReference type="PROSITE" id="PS51257">
    <property type="entry name" value="PROKAR_LIPOPROTEIN"/>
    <property type="match status" value="1"/>
</dbReference>
<dbReference type="AlphaFoldDB" id="A0A370Q695"/>
<evidence type="ECO:0008006" key="3">
    <source>
        <dbReference type="Google" id="ProtNLM"/>
    </source>
</evidence>
<evidence type="ECO:0000313" key="2">
    <source>
        <dbReference type="Proteomes" id="UP000255317"/>
    </source>
</evidence>
<evidence type="ECO:0000313" key="1">
    <source>
        <dbReference type="EMBL" id="RDK83839.1"/>
    </source>
</evidence>
<sequence>MKYLLTAFIFLALLSCKKDDDPLNNDNILVNTTWEGERVEDGIYTFTSNTEYTFKDPGEPFVDGNYSFDGRQGVLMEETGFTANFGVSGTIMTVTDTINTNPRTYFKIQ</sequence>
<comment type="caution">
    <text evidence="1">The sequence shown here is derived from an EMBL/GenBank/DDBJ whole genome shotgun (WGS) entry which is preliminary data.</text>
</comment>
<reference evidence="1 2" key="1">
    <citation type="submission" date="2018-07" db="EMBL/GenBank/DDBJ databases">
        <title>Genomic Encyclopedia of Type Strains, Phase IV (KMG-IV): sequencing the most valuable type-strain genomes for metagenomic binning, comparative biology and taxonomic classification.</title>
        <authorList>
            <person name="Goeker M."/>
        </authorList>
    </citation>
    <scope>NUCLEOTIDE SEQUENCE [LARGE SCALE GENOMIC DNA]</scope>
    <source>
        <strain evidence="1 2">DSM 101478</strain>
    </source>
</reference>
<gene>
    <name evidence="1" type="ORF">C8D94_10652</name>
</gene>
<dbReference type="EMBL" id="QRAO01000006">
    <property type="protein sequence ID" value="RDK83839.1"/>
    <property type="molecule type" value="Genomic_DNA"/>
</dbReference>
<name>A0A370Q695_9FLAO</name>
<dbReference type="OrthoDB" id="1492759at2"/>
<protein>
    <recommendedName>
        <fullName evidence="3">Lipocalin-like protein</fullName>
    </recommendedName>
</protein>
<keyword evidence="2" id="KW-1185">Reference proteome</keyword>
<proteinExistence type="predicted"/>